<feature type="transmembrane region" description="Helical" evidence="1">
    <location>
        <begin position="6"/>
        <end position="26"/>
    </location>
</feature>
<organism evidence="2 3">
    <name type="scientific">Bacillus gaemokensis</name>
    <dbReference type="NCBI Taxonomy" id="574375"/>
    <lineage>
        <taxon>Bacteria</taxon>
        <taxon>Bacillati</taxon>
        <taxon>Bacillota</taxon>
        <taxon>Bacilli</taxon>
        <taxon>Bacillales</taxon>
        <taxon>Bacillaceae</taxon>
        <taxon>Bacillus</taxon>
        <taxon>Bacillus cereus group</taxon>
    </lineage>
</organism>
<comment type="caution">
    <text evidence="2">The sequence shown here is derived from an EMBL/GenBank/DDBJ whole genome shotgun (WGS) entry which is preliminary data.</text>
</comment>
<proteinExistence type="predicted"/>
<keyword evidence="1" id="KW-0472">Membrane</keyword>
<dbReference type="EMBL" id="JOTM01000001">
    <property type="protein sequence ID" value="KEK26171.1"/>
    <property type="molecule type" value="Genomic_DNA"/>
</dbReference>
<keyword evidence="3" id="KW-1185">Reference proteome</keyword>
<evidence type="ECO:0000313" key="3">
    <source>
        <dbReference type="Proteomes" id="UP000027778"/>
    </source>
</evidence>
<gene>
    <name evidence="2" type="ORF">BAGA_02740</name>
</gene>
<name>A0A073KI28_9BACI</name>
<protein>
    <submittedName>
        <fullName evidence="2">Competence protein ComG</fullName>
    </submittedName>
</protein>
<dbReference type="STRING" id="574375.AZF08_02795"/>
<sequence length="97" mass="11731">MLEMLVSLSLLMMAVALLLPQTLFIMQERKNIQIRYKAQVLLKKEFALYVHQNEEKQAKEETIDRTVYQTYWRGEEVCAIWKDVKQRRMEQCRHAKK</sequence>
<evidence type="ECO:0000256" key="1">
    <source>
        <dbReference type="SAM" id="Phobius"/>
    </source>
</evidence>
<keyword evidence="1" id="KW-1133">Transmembrane helix</keyword>
<accession>A0A073KI28</accession>
<dbReference type="Proteomes" id="UP000027778">
    <property type="component" value="Unassembled WGS sequence"/>
</dbReference>
<keyword evidence="1" id="KW-0812">Transmembrane</keyword>
<evidence type="ECO:0000313" key="2">
    <source>
        <dbReference type="EMBL" id="KEK26171.1"/>
    </source>
</evidence>
<dbReference type="AlphaFoldDB" id="A0A073KI28"/>
<reference evidence="2 3" key="1">
    <citation type="submission" date="2014-06" db="EMBL/GenBank/DDBJ databases">
        <title>Draft genome sequence of Bacillus gaemokensis JCM 15801 (MCCC 1A00707).</title>
        <authorList>
            <person name="Lai Q."/>
            <person name="Liu Y."/>
            <person name="Shao Z."/>
        </authorList>
    </citation>
    <scope>NUCLEOTIDE SEQUENCE [LARGE SCALE GENOMIC DNA]</scope>
    <source>
        <strain evidence="2 3">JCM 15801</strain>
    </source>
</reference>